<feature type="compositionally biased region" description="Basic and acidic residues" evidence="1">
    <location>
        <begin position="1"/>
        <end position="10"/>
    </location>
</feature>
<accession>A0AAJ0GEK8</accession>
<dbReference type="Pfam" id="PF09428">
    <property type="entry name" value="DUF2011"/>
    <property type="match status" value="1"/>
</dbReference>
<evidence type="ECO:0000256" key="1">
    <source>
        <dbReference type="SAM" id="MobiDB-lite"/>
    </source>
</evidence>
<feature type="compositionally biased region" description="Basic and acidic residues" evidence="1">
    <location>
        <begin position="194"/>
        <end position="221"/>
    </location>
</feature>
<feature type="region of interest" description="Disordered" evidence="1">
    <location>
        <begin position="37"/>
        <end position="88"/>
    </location>
</feature>
<feature type="compositionally biased region" description="Basic residues" evidence="1">
    <location>
        <begin position="222"/>
        <end position="236"/>
    </location>
</feature>
<organism evidence="2 3">
    <name type="scientific">Extremus antarcticus</name>
    <dbReference type="NCBI Taxonomy" id="702011"/>
    <lineage>
        <taxon>Eukaryota</taxon>
        <taxon>Fungi</taxon>
        <taxon>Dikarya</taxon>
        <taxon>Ascomycota</taxon>
        <taxon>Pezizomycotina</taxon>
        <taxon>Dothideomycetes</taxon>
        <taxon>Dothideomycetidae</taxon>
        <taxon>Mycosphaerellales</taxon>
        <taxon>Extremaceae</taxon>
        <taxon>Extremus</taxon>
    </lineage>
</organism>
<evidence type="ECO:0000313" key="3">
    <source>
        <dbReference type="Proteomes" id="UP001271007"/>
    </source>
</evidence>
<proteinExistence type="predicted"/>
<protein>
    <submittedName>
        <fullName evidence="2">Uncharacterized protein</fullName>
    </submittedName>
</protein>
<gene>
    <name evidence="2" type="ORF">LTR09_003257</name>
</gene>
<reference evidence="2" key="1">
    <citation type="submission" date="2023-04" db="EMBL/GenBank/DDBJ databases">
        <title>Black Yeasts Isolated from many extreme environments.</title>
        <authorList>
            <person name="Coleine C."/>
            <person name="Stajich J.E."/>
            <person name="Selbmann L."/>
        </authorList>
    </citation>
    <scope>NUCLEOTIDE SEQUENCE</scope>
    <source>
        <strain evidence="2">CCFEE 5312</strain>
    </source>
</reference>
<feature type="compositionally biased region" description="Polar residues" evidence="1">
    <location>
        <begin position="67"/>
        <end position="78"/>
    </location>
</feature>
<dbReference type="EMBL" id="JAWDJX010000007">
    <property type="protein sequence ID" value="KAK3056021.1"/>
    <property type="molecule type" value="Genomic_DNA"/>
</dbReference>
<keyword evidence="3" id="KW-1185">Reference proteome</keyword>
<evidence type="ECO:0000313" key="2">
    <source>
        <dbReference type="EMBL" id="KAK3056021.1"/>
    </source>
</evidence>
<dbReference type="InterPro" id="IPR018555">
    <property type="entry name" value="C630.06c-like"/>
</dbReference>
<feature type="region of interest" description="Disordered" evidence="1">
    <location>
        <begin position="194"/>
        <end position="253"/>
    </location>
</feature>
<dbReference type="AlphaFoldDB" id="A0AAJ0GEK8"/>
<sequence length="294" mass="32313">MERVVQRSELRSASNSPPSSPDFRVNQALKDVPRFDFVKTPGSLNTHPTEHEAEDEELNFRLFSAPTPKTSSAQQATAQKIRLRSPSADAGEPGFLQAGRDQSYYFSFPLAGQEKENVACSALTGVQVHANAQSIRPGSQYPWKVLTLPRSSQAKDIQASAPELWKKLVNGETLSKRTRPGKKYRLRLRVKQAARMERQTAAKSAAEAKEAAEREKRTQKNREKKVKQRLRDKAKKNAANAQEVNVGSDAVDETSAFVITMPPSRSHPASVDALSGIGHDVSNHAAAQGMQSEA</sequence>
<name>A0AAJ0GEK8_9PEZI</name>
<comment type="caution">
    <text evidence="2">The sequence shown here is derived from an EMBL/GenBank/DDBJ whole genome shotgun (WGS) entry which is preliminary data.</text>
</comment>
<feature type="region of interest" description="Disordered" evidence="1">
    <location>
        <begin position="1"/>
        <end position="25"/>
    </location>
</feature>
<dbReference type="Proteomes" id="UP001271007">
    <property type="component" value="Unassembled WGS sequence"/>
</dbReference>